<keyword evidence="12" id="KW-0732">Signal</keyword>
<organism evidence="13">
    <name type="scientific">Drosophila melanogaster</name>
    <name type="common">Fruit fly</name>
    <dbReference type="NCBI Taxonomy" id="7227"/>
    <lineage>
        <taxon>Eukaryota</taxon>
        <taxon>Metazoa</taxon>
        <taxon>Ecdysozoa</taxon>
        <taxon>Arthropoda</taxon>
        <taxon>Hexapoda</taxon>
        <taxon>Insecta</taxon>
        <taxon>Pterygota</taxon>
        <taxon>Neoptera</taxon>
        <taxon>Endopterygota</taxon>
        <taxon>Diptera</taxon>
        <taxon>Brachycera</taxon>
        <taxon>Muscomorpha</taxon>
        <taxon>Ephydroidea</taxon>
        <taxon>Drosophilidae</taxon>
        <taxon>Drosophila</taxon>
        <taxon>Sophophora</taxon>
    </lineage>
</organism>
<dbReference type="InterPro" id="IPR019734">
    <property type="entry name" value="TPR_rpt"/>
</dbReference>
<dbReference type="Gene3D" id="1.25.40.10">
    <property type="entry name" value="Tetratricopeptide repeat domain"/>
    <property type="match status" value="3"/>
</dbReference>
<evidence type="ECO:0000256" key="11">
    <source>
        <dbReference type="SAM" id="Coils"/>
    </source>
</evidence>
<dbReference type="FunFam" id="1.25.40.10:FF:000837">
    <property type="entry name" value="Tetratricopeptide repeat protein 30 homolog"/>
    <property type="match status" value="1"/>
</dbReference>
<keyword evidence="4 10" id="KW-0970">Cilium biogenesis/degradation</keyword>
<evidence type="ECO:0000313" key="13">
    <source>
        <dbReference type="EMBL" id="AHB32100.1"/>
    </source>
</evidence>
<dbReference type="FunFam" id="1.25.40.10:FF:000623">
    <property type="entry name" value="Tetratricopeptide repeat protein 30 homolog"/>
    <property type="match status" value="1"/>
</dbReference>
<comment type="similarity">
    <text evidence="2 10">Belongs to the TTC30/dfy-1/fleer family.</text>
</comment>
<keyword evidence="6 10" id="KW-0969">Cilium</keyword>
<dbReference type="GO" id="GO:0042073">
    <property type="term" value="P:intraciliary transport"/>
    <property type="evidence" value="ECO:0007669"/>
    <property type="project" value="UniProtKB-UniRule"/>
</dbReference>
<evidence type="ECO:0000256" key="6">
    <source>
        <dbReference type="ARBA" id="ARBA00023069"/>
    </source>
</evidence>
<dbReference type="InterPro" id="IPR039941">
    <property type="entry name" value="TT30"/>
</dbReference>
<dbReference type="PANTHER" id="PTHR20931">
    <property type="entry name" value="TETRATRICOPEPTIDE REPEAT PROTEIN 30"/>
    <property type="match status" value="1"/>
</dbReference>
<evidence type="ECO:0000256" key="10">
    <source>
        <dbReference type="RuleBase" id="RU367070"/>
    </source>
</evidence>
<sequence length="720" mass="80437">MCKQSRQSIWNVCQELLLLLLMKKTTTDIHTNIYGIIFNGSQTDETASKTMPAFTEKSIQDRSAKMLHQGIILREGHVTRTIYNLIKDKRYEDVIECITSFGEAANTRAGLSTLGHCYYHAQKYEEAATCYEQLCQLAPKEAKYRFYYAQSLYQAGIFADALRVLKQMGDQEDELREQCLQLQSAILYSSEDFAGAQSLLNQRAGGTADTLNDEGCLLFQADQHEAAVQRFQAALQVGGFNPLVAYNVALAHFQKKQRAQALDYTSEIVERGMRNHPELGIGAQMDIPDGGARSVGNPITMAISGITQALNLKAAIEFQDGNEEAARDALLDLPPRAESELDPVTLHNMALTDVEGPVAGLRKLAFLLELGAPSCPKETFANILLICCKNELYETAADILAEHTDLTYKYLSQYLYELLDSLITAQTSAELAEKKLGTLASSLAGKLRSLAAKVQEVRATNEQQALRDALKDYEQALELYLPVVMARAWISWRDDDFVGAEREFHASAEFCSENSIWRLNAGHVLFMQGDKYNEAAAFYEPIVRQHSDDIMSVSAAVLANLCVSYIMTFQNEEAEELMRKVEKAEEMKGNLGKQYHHLCIVNLVVGTLYCAKSNYEFGLSRIAHALESGSGNRLYADTWLHVKHCILGLLTGMAKQNIILPYATVQEVLNFLRFCESYGLFTPANIFSATEQVPEEPLTIGLEARKLRLLLIKLSEYDNF</sequence>
<name>V5RBK1_DROME</name>
<dbReference type="SUPFAM" id="SSF48452">
    <property type="entry name" value="TPR-like"/>
    <property type="match status" value="2"/>
</dbReference>
<reference evidence="13" key="1">
    <citation type="submission" date="2013-11" db="EMBL/GenBank/DDBJ databases">
        <authorList>
            <person name="Carlson J."/>
            <person name="Booth B."/>
            <person name="Frise E."/>
            <person name="Park S."/>
            <person name="Wan K."/>
            <person name="Yu C."/>
            <person name="Celniker S."/>
        </authorList>
    </citation>
    <scope>NUCLEOTIDE SEQUENCE</scope>
</reference>
<dbReference type="ExpressionAtlas" id="V5RBK1">
    <property type="expression patterns" value="baseline and differential"/>
</dbReference>
<dbReference type="InterPro" id="IPR011990">
    <property type="entry name" value="TPR-like_helical_dom_sf"/>
</dbReference>
<dbReference type="PANTHER" id="PTHR20931:SF0">
    <property type="entry name" value="TETRATRICOPEPTIDE REPEAT PROTEIN 30"/>
    <property type="match status" value="1"/>
</dbReference>
<dbReference type="InterPro" id="IPR013105">
    <property type="entry name" value="TPR_2"/>
</dbReference>
<keyword evidence="5 9" id="KW-0802">TPR repeat</keyword>
<evidence type="ECO:0000256" key="1">
    <source>
        <dbReference type="ARBA" id="ARBA00004138"/>
    </source>
</evidence>
<keyword evidence="3" id="KW-0677">Repeat</keyword>
<feature type="chain" id="PRO_5004741204" description="Tetratricopeptide repeat protein 30" evidence="12">
    <location>
        <begin position="28"/>
        <end position="720"/>
    </location>
</feature>
<dbReference type="AlphaFoldDB" id="V5RBK1"/>
<keyword evidence="7 10" id="KW-0966">Cell projection</keyword>
<evidence type="ECO:0000256" key="5">
    <source>
        <dbReference type="ARBA" id="ARBA00022803"/>
    </source>
</evidence>
<evidence type="ECO:0000256" key="2">
    <source>
        <dbReference type="ARBA" id="ARBA00009522"/>
    </source>
</evidence>
<comment type="function">
    <text evidence="10">Required for polyglutamylation of axonemal tubulin. Plays a role in anterograde intraflagellar transport (IFT), the process by which cilia precursors are transported from the base of the cilium to the site of their incorporation at the tip.</text>
</comment>
<dbReference type="FunFam" id="1.25.40.10:FF:000693">
    <property type="entry name" value="Tetratricopeptide repeat domain 30A"/>
    <property type="match status" value="1"/>
</dbReference>
<dbReference type="GO" id="GO:0005879">
    <property type="term" value="C:axonemal microtubule"/>
    <property type="evidence" value="ECO:0007669"/>
    <property type="project" value="UniProtKB-UniRule"/>
</dbReference>
<keyword evidence="11" id="KW-0175">Coiled coil</keyword>
<accession>V5RBK1</accession>
<evidence type="ECO:0000256" key="8">
    <source>
        <dbReference type="ARBA" id="ARBA00059870"/>
    </source>
</evidence>
<evidence type="ECO:0000256" key="4">
    <source>
        <dbReference type="ARBA" id="ARBA00022794"/>
    </source>
</evidence>
<dbReference type="OrthoDB" id="10249577at2759"/>
<dbReference type="SMART" id="SM00028">
    <property type="entry name" value="TPR"/>
    <property type="match status" value="3"/>
</dbReference>
<dbReference type="Bgee" id="FBgn0032470">
    <property type="expression patterns" value="Expressed in adult Malpighian tubule stellate cell of main segment in Malpighian tubule and 32 other cell types or tissues"/>
</dbReference>
<dbReference type="HOGENOM" id="CLU_023760_0_0_1"/>
<dbReference type="Pfam" id="PF07719">
    <property type="entry name" value="TPR_2"/>
    <property type="match status" value="1"/>
</dbReference>
<proteinExistence type="evidence at transcript level"/>
<evidence type="ECO:0000256" key="7">
    <source>
        <dbReference type="ARBA" id="ARBA00023273"/>
    </source>
</evidence>
<dbReference type="PROSITE" id="PS50005">
    <property type="entry name" value="TPR"/>
    <property type="match status" value="1"/>
</dbReference>
<gene>
    <name evidence="13" type="primary">CG5142-RD</name>
</gene>
<feature type="repeat" description="TPR" evidence="9">
    <location>
        <begin position="108"/>
        <end position="141"/>
    </location>
</feature>
<dbReference type="EMBL" id="BT150418">
    <property type="protein sequence ID" value="AHB32100.1"/>
    <property type="molecule type" value="mRNA"/>
</dbReference>
<feature type="coiled-coil region" evidence="11">
    <location>
        <begin position="567"/>
        <end position="594"/>
    </location>
</feature>
<dbReference type="Pfam" id="PF13432">
    <property type="entry name" value="TPR_16"/>
    <property type="match status" value="1"/>
</dbReference>
<evidence type="ECO:0000256" key="12">
    <source>
        <dbReference type="SAM" id="SignalP"/>
    </source>
</evidence>
<evidence type="ECO:0000256" key="3">
    <source>
        <dbReference type="ARBA" id="ARBA00022737"/>
    </source>
</evidence>
<comment type="subcellular location">
    <subcellularLocation>
        <location evidence="1 10">Cell projection</location>
        <location evidence="1 10">Cilium</location>
    </subcellularLocation>
</comment>
<feature type="signal peptide" evidence="12">
    <location>
        <begin position="1"/>
        <end position="27"/>
    </location>
</feature>
<evidence type="ECO:0000256" key="9">
    <source>
        <dbReference type="PROSITE-ProRule" id="PRU00339"/>
    </source>
</evidence>
<comment type="function">
    <text evidence="8">Required for polyglutamylation of axonemal tubulin in sensory cilia. Plays a role in anterograde intraflagellar transport (IFT), the process by which cilia precursors are transported from the base of the cilium to the site of their incorporation at the tip.</text>
</comment>
<protein>
    <recommendedName>
        <fullName evidence="10">Tetratricopeptide repeat protein 30</fullName>
    </recommendedName>
</protein>
<dbReference type="VEuPathDB" id="VectorBase:FBgn0032470"/>